<organism evidence="3 4">
    <name type="scientific">Artemisia annua</name>
    <name type="common">Sweet wormwood</name>
    <dbReference type="NCBI Taxonomy" id="35608"/>
    <lineage>
        <taxon>Eukaryota</taxon>
        <taxon>Viridiplantae</taxon>
        <taxon>Streptophyta</taxon>
        <taxon>Embryophyta</taxon>
        <taxon>Tracheophyta</taxon>
        <taxon>Spermatophyta</taxon>
        <taxon>Magnoliopsida</taxon>
        <taxon>eudicotyledons</taxon>
        <taxon>Gunneridae</taxon>
        <taxon>Pentapetalae</taxon>
        <taxon>asterids</taxon>
        <taxon>campanulids</taxon>
        <taxon>Asterales</taxon>
        <taxon>Asteraceae</taxon>
        <taxon>Asteroideae</taxon>
        <taxon>Anthemideae</taxon>
        <taxon>Artemisiinae</taxon>
        <taxon>Artemisia</taxon>
    </lineage>
</organism>
<comment type="caution">
    <text evidence="3">The sequence shown here is derived from an EMBL/GenBank/DDBJ whole genome shotgun (WGS) entry which is preliminary data.</text>
</comment>
<dbReference type="PANTHER" id="PTHR32009">
    <property type="entry name" value="TMV RESISTANCE PROTEIN N-LIKE"/>
    <property type="match status" value="1"/>
</dbReference>
<sequence>MASSSNSSAPEIMVSSSTSSIQKRFKYDVFLSFRGEDTRKNFVDHLYHALKDKGIYTYKDDEKIQKGKRISTSGGYDAIWGNLLRLQPCRVQRNPASKESADIQRRNKFTIARSTERELYTGILEELEMKVLSATRVTAVSSKTQSLLELKFLT</sequence>
<evidence type="ECO:0000313" key="3">
    <source>
        <dbReference type="EMBL" id="PWA87838.1"/>
    </source>
</evidence>
<protein>
    <submittedName>
        <fullName evidence="3">Toll/interleukin-1 receptor (TIR) domain-containing protein</fullName>
    </submittedName>
</protein>
<evidence type="ECO:0000313" key="4">
    <source>
        <dbReference type="Proteomes" id="UP000245207"/>
    </source>
</evidence>
<keyword evidence="1" id="KW-0520">NAD</keyword>
<accession>A0A2U1PQ06</accession>
<evidence type="ECO:0000256" key="1">
    <source>
        <dbReference type="ARBA" id="ARBA00023027"/>
    </source>
</evidence>
<feature type="domain" description="TIR" evidence="2">
    <location>
        <begin position="26"/>
        <end position="72"/>
    </location>
</feature>
<dbReference type="PANTHER" id="PTHR32009:SF162">
    <property type="entry name" value="TIR DOMAIN-CONTAINING PROTEIN"/>
    <property type="match status" value="1"/>
</dbReference>
<keyword evidence="3" id="KW-0675">Receptor</keyword>
<dbReference type="SUPFAM" id="SSF52200">
    <property type="entry name" value="Toll/Interleukin receptor TIR domain"/>
    <property type="match status" value="1"/>
</dbReference>
<proteinExistence type="predicted"/>
<dbReference type="AlphaFoldDB" id="A0A2U1PQ06"/>
<reference evidence="3 4" key="1">
    <citation type="journal article" date="2018" name="Mol. Plant">
        <title>The genome of Artemisia annua provides insight into the evolution of Asteraceae family and artemisinin biosynthesis.</title>
        <authorList>
            <person name="Shen Q."/>
            <person name="Zhang L."/>
            <person name="Liao Z."/>
            <person name="Wang S."/>
            <person name="Yan T."/>
            <person name="Shi P."/>
            <person name="Liu M."/>
            <person name="Fu X."/>
            <person name="Pan Q."/>
            <person name="Wang Y."/>
            <person name="Lv Z."/>
            <person name="Lu X."/>
            <person name="Zhang F."/>
            <person name="Jiang W."/>
            <person name="Ma Y."/>
            <person name="Chen M."/>
            <person name="Hao X."/>
            <person name="Li L."/>
            <person name="Tang Y."/>
            <person name="Lv G."/>
            <person name="Zhou Y."/>
            <person name="Sun X."/>
            <person name="Brodelius P.E."/>
            <person name="Rose J.K.C."/>
            <person name="Tang K."/>
        </authorList>
    </citation>
    <scope>NUCLEOTIDE SEQUENCE [LARGE SCALE GENOMIC DNA]</scope>
    <source>
        <strain evidence="4">cv. Huhao1</strain>
        <tissue evidence="3">Leaf</tissue>
    </source>
</reference>
<dbReference type="InterPro" id="IPR035897">
    <property type="entry name" value="Toll_tir_struct_dom_sf"/>
</dbReference>
<dbReference type="Proteomes" id="UP000245207">
    <property type="component" value="Unassembled WGS sequence"/>
</dbReference>
<dbReference type="InterPro" id="IPR000157">
    <property type="entry name" value="TIR_dom"/>
</dbReference>
<keyword evidence="4" id="KW-1185">Reference proteome</keyword>
<dbReference type="GO" id="GO:0007165">
    <property type="term" value="P:signal transduction"/>
    <property type="evidence" value="ECO:0007669"/>
    <property type="project" value="InterPro"/>
</dbReference>
<dbReference type="Pfam" id="PF01582">
    <property type="entry name" value="TIR"/>
    <property type="match status" value="1"/>
</dbReference>
<dbReference type="EMBL" id="PKPP01000873">
    <property type="protein sequence ID" value="PWA87838.1"/>
    <property type="molecule type" value="Genomic_DNA"/>
</dbReference>
<gene>
    <name evidence="3" type="ORF">CTI12_AA108720</name>
</gene>
<dbReference type="OrthoDB" id="6160824at2759"/>
<name>A0A2U1PQ06_ARTAN</name>
<dbReference type="Gene3D" id="3.40.50.10140">
    <property type="entry name" value="Toll/interleukin-1 receptor homology (TIR) domain"/>
    <property type="match status" value="1"/>
</dbReference>
<evidence type="ECO:0000259" key="2">
    <source>
        <dbReference type="Pfam" id="PF01582"/>
    </source>
</evidence>